<comment type="caution">
    <text evidence="1">The sequence shown here is derived from an EMBL/GenBank/DDBJ whole genome shotgun (WGS) entry which is preliminary data.</text>
</comment>
<evidence type="ECO:0000313" key="1">
    <source>
        <dbReference type="EMBL" id="RUS31840.1"/>
    </source>
</evidence>
<keyword evidence="2" id="KW-1185">Reference proteome</keyword>
<feature type="non-terminal residue" evidence="1">
    <location>
        <position position="122"/>
    </location>
</feature>
<dbReference type="AlphaFoldDB" id="A0A433QQ02"/>
<accession>A0A433QQ02</accession>
<name>A0A433QQ02_9FUNG</name>
<dbReference type="EMBL" id="RBNJ01002557">
    <property type="protein sequence ID" value="RUS31840.1"/>
    <property type="molecule type" value="Genomic_DNA"/>
</dbReference>
<gene>
    <name evidence="1" type="ORF">BC938DRAFT_476945</name>
</gene>
<protein>
    <submittedName>
        <fullName evidence="1">Uncharacterized protein</fullName>
    </submittedName>
</protein>
<organism evidence="1 2">
    <name type="scientific">Jimgerdemannia flammicorona</name>
    <dbReference type="NCBI Taxonomy" id="994334"/>
    <lineage>
        <taxon>Eukaryota</taxon>
        <taxon>Fungi</taxon>
        <taxon>Fungi incertae sedis</taxon>
        <taxon>Mucoromycota</taxon>
        <taxon>Mucoromycotina</taxon>
        <taxon>Endogonomycetes</taxon>
        <taxon>Endogonales</taxon>
        <taxon>Endogonaceae</taxon>
        <taxon>Jimgerdemannia</taxon>
    </lineage>
</organism>
<proteinExistence type="predicted"/>
<reference evidence="1 2" key="1">
    <citation type="journal article" date="2018" name="New Phytol.">
        <title>Phylogenomics of Endogonaceae and evolution of mycorrhizas within Mucoromycota.</title>
        <authorList>
            <person name="Chang Y."/>
            <person name="Desiro A."/>
            <person name="Na H."/>
            <person name="Sandor L."/>
            <person name="Lipzen A."/>
            <person name="Clum A."/>
            <person name="Barry K."/>
            <person name="Grigoriev I.V."/>
            <person name="Martin F.M."/>
            <person name="Stajich J.E."/>
            <person name="Smith M.E."/>
            <person name="Bonito G."/>
            <person name="Spatafora J.W."/>
        </authorList>
    </citation>
    <scope>NUCLEOTIDE SEQUENCE [LARGE SCALE GENOMIC DNA]</scope>
    <source>
        <strain evidence="1 2">AD002</strain>
    </source>
</reference>
<sequence>MNNLKYSTFGVLLECLPSTYHGRACFVSQHKVLWEVGWHAKLMAALFQVYWRLRMTDIQQQEVPENTTMSKYCQMLSKSIGVVWRVLGISAVEGIMAERLDVSTRSIGRESWQRHLAALLRD</sequence>
<dbReference type="Proteomes" id="UP000274822">
    <property type="component" value="Unassembled WGS sequence"/>
</dbReference>
<evidence type="ECO:0000313" key="2">
    <source>
        <dbReference type="Proteomes" id="UP000274822"/>
    </source>
</evidence>